<name>A0A9W9LU36_9EURO</name>
<evidence type="ECO:0000313" key="2">
    <source>
        <dbReference type="Proteomes" id="UP001149163"/>
    </source>
</evidence>
<accession>A0A9W9LU36</accession>
<sequence>MRGSRAWRRGMYNGGPNELRLRDLHKLKELCLIARDVEPQPVVAMKYRSGPRGSFVEGQIIPRCEKNAGMVERMDWSICHGFDYLEAPGELDSTCVIFMSDNGTEGACMSYKRAQSSVTDTFSCLVYV</sequence>
<evidence type="ECO:0000313" key="1">
    <source>
        <dbReference type="EMBL" id="KAJ5175774.1"/>
    </source>
</evidence>
<dbReference type="AlphaFoldDB" id="A0A9W9LU36"/>
<proteinExistence type="predicted"/>
<dbReference type="InterPro" id="IPR017850">
    <property type="entry name" value="Alkaline_phosphatase_core_sf"/>
</dbReference>
<dbReference type="RefSeq" id="XP_056547382.1">
    <property type="nucleotide sequence ID" value="XM_056683776.1"/>
</dbReference>
<gene>
    <name evidence="1" type="ORF">N7482_001651</name>
</gene>
<dbReference type="OrthoDB" id="103349at2759"/>
<dbReference type="Proteomes" id="UP001149163">
    <property type="component" value="Unassembled WGS sequence"/>
</dbReference>
<reference evidence="1" key="1">
    <citation type="submission" date="2022-11" db="EMBL/GenBank/DDBJ databases">
        <authorList>
            <person name="Petersen C."/>
        </authorList>
    </citation>
    <scope>NUCLEOTIDE SEQUENCE</scope>
    <source>
        <strain evidence="1">IBT 26290</strain>
    </source>
</reference>
<dbReference type="EMBL" id="JAPQKN010000001">
    <property type="protein sequence ID" value="KAJ5175774.1"/>
    <property type="molecule type" value="Genomic_DNA"/>
</dbReference>
<reference evidence="1" key="2">
    <citation type="journal article" date="2023" name="IMA Fungus">
        <title>Comparative genomic study of the Penicillium genus elucidates a diverse pangenome and 15 lateral gene transfer events.</title>
        <authorList>
            <person name="Petersen C."/>
            <person name="Sorensen T."/>
            <person name="Nielsen M.R."/>
            <person name="Sondergaard T.E."/>
            <person name="Sorensen J.L."/>
            <person name="Fitzpatrick D.A."/>
            <person name="Frisvad J.C."/>
            <person name="Nielsen K.L."/>
        </authorList>
    </citation>
    <scope>NUCLEOTIDE SEQUENCE</scope>
    <source>
        <strain evidence="1">IBT 26290</strain>
    </source>
</reference>
<dbReference type="Gene3D" id="3.40.720.10">
    <property type="entry name" value="Alkaline Phosphatase, subunit A"/>
    <property type="match status" value="1"/>
</dbReference>
<keyword evidence="2" id="KW-1185">Reference proteome</keyword>
<dbReference type="SUPFAM" id="SSF53649">
    <property type="entry name" value="Alkaline phosphatase-like"/>
    <property type="match status" value="1"/>
</dbReference>
<dbReference type="GeneID" id="81422952"/>
<organism evidence="1 2">
    <name type="scientific">Penicillium canariense</name>
    <dbReference type="NCBI Taxonomy" id="189055"/>
    <lineage>
        <taxon>Eukaryota</taxon>
        <taxon>Fungi</taxon>
        <taxon>Dikarya</taxon>
        <taxon>Ascomycota</taxon>
        <taxon>Pezizomycotina</taxon>
        <taxon>Eurotiomycetes</taxon>
        <taxon>Eurotiomycetidae</taxon>
        <taxon>Eurotiales</taxon>
        <taxon>Aspergillaceae</taxon>
        <taxon>Penicillium</taxon>
    </lineage>
</organism>
<comment type="caution">
    <text evidence="1">The sequence shown here is derived from an EMBL/GenBank/DDBJ whole genome shotgun (WGS) entry which is preliminary data.</text>
</comment>
<protein>
    <submittedName>
        <fullName evidence="1">Arylsulfatase</fullName>
    </submittedName>
</protein>